<comment type="caution">
    <text evidence="1">The sequence shown here is derived from an EMBL/GenBank/DDBJ whole genome shotgun (WGS) entry which is preliminary data.</text>
</comment>
<protein>
    <submittedName>
        <fullName evidence="1">Uncharacterized protein</fullName>
    </submittedName>
</protein>
<evidence type="ECO:0000313" key="1">
    <source>
        <dbReference type="EMBL" id="MPM11365.1"/>
    </source>
</evidence>
<reference evidence="1" key="1">
    <citation type="submission" date="2019-08" db="EMBL/GenBank/DDBJ databases">
        <authorList>
            <person name="Kucharzyk K."/>
            <person name="Murdoch R.W."/>
            <person name="Higgins S."/>
            <person name="Loffler F."/>
        </authorList>
    </citation>
    <scope>NUCLEOTIDE SEQUENCE</scope>
</reference>
<organism evidence="1">
    <name type="scientific">bioreactor metagenome</name>
    <dbReference type="NCBI Taxonomy" id="1076179"/>
    <lineage>
        <taxon>unclassified sequences</taxon>
        <taxon>metagenomes</taxon>
        <taxon>ecological metagenomes</taxon>
    </lineage>
</organism>
<gene>
    <name evidence="1" type="ORF">SDC9_57708</name>
</gene>
<sequence length="97" mass="11454">MNIEEDLKICKDISEQYKKLTSEDIEGAFKLSQLAISMYDRLNELRLQVGVLDRNDKYTKSDIKEYLRGKMKLMEYIHVQSRAIFISAKADKKLSRY</sequence>
<name>A0A644X5D8_9ZZZZ</name>
<dbReference type="EMBL" id="VSSQ01001821">
    <property type="protein sequence ID" value="MPM11365.1"/>
    <property type="molecule type" value="Genomic_DNA"/>
</dbReference>
<proteinExistence type="predicted"/>
<accession>A0A644X5D8</accession>
<dbReference type="AlphaFoldDB" id="A0A644X5D8"/>